<name>A0ABT0LC01_9GAMM</name>
<protein>
    <submittedName>
        <fullName evidence="1">Uncharacterized protein</fullName>
    </submittedName>
</protein>
<evidence type="ECO:0000313" key="1">
    <source>
        <dbReference type="EMBL" id="MCL1125212.1"/>
    </source>
</evidence>
<comment type="caution">
    <text evidence="1">The sequence shown here is derived from an EMBL/GenBank/DDBJ whole genome shotgun (WGS) entry which is preliminary data.</text>
</comment>
<proteinExistence type="predicted"/>
<keyword evidence="2" id="KW-1185">Reference proteome</keyword>
<organism evidence="1 2">
    <name type="scientific">Shewanella surugensis</name>
    <dbReference type="NCBI Taxonomy" id="212020"/>
    <lineage>
        <taxon>Bacteria</taxon>
        <taxon>Pseudomonadati</taxon>
        <taxon>Pseudomonadota</taxon>
        <taxon>Gammaproteobacteria</taxon>
        <taxon>Alteromonadales</taxon>
        <taxon>Shewanellaceae</taxon>
        <taxon>Shewanella</taxon>
    </lineage>
</organism>
<reference evidence="1 2" key="1">
    <citation type="submission" date="2022-01" db="EMBL/GenBank/DDBJ databases">
        <title>Whole genome-based taxonomy of the Shewanellaceae.</title>
        <authorList>
            <person name="Martin-Rodriguez A.J."/>
        </authorList>
    </citation>
    <scope>NUCLEOTIDE SEQUENCE [LARGE SCALE GENOMIC DNA]</scope>
    <source>
        <strain evidence="1 2">DSM 17177</strain>
    </source>
</reference>
<evidence type="ECO:0000313" key="2">
    <source>
        <dbReference type="Proteomes" id="UP001203423"/>
    </source>
</evidence>
<dbReference type="EMBL" id="JAKIKS010000042">
    <property type="protein sequence ID" value="MCL1125212.1"/>
    <property type="molecule type" value="Genomic_DNA"/>
</dbReference>
<dbReference type="Proteomes" id="UP001203423">
    <property type="component" value="Unassembled WGS sequence"/>
</dbReference>
<sequence>MFPHQHPLPKPELMSTPGFETLFAQIKQDVLSHIRQLSPTDEAAVKQTLENQAEILTKFTQAFTIVLQNHTRQINQQALQMFGMYATDDEAVYVTASQLGVKRLALEVGDTRAKASDVMIRN</sequence>
<gene>
    <name evidence="1" type="ORF">L2764_12185</name>
</gene>
<dbReference type="RefSeq" id="WP_248940527.1">
    <property type="nucleotide sequence ID" value="NZ_JAKIKS010000042.1"/>
</dbReference>
<accession>A0ABT0LC01</accession>